<evidence type="ECO:0000313" key="2">
    <source>
        <dbReference type="EMBL" id="CAI8037941.1"/>
    </source>
</evidence>
<dbReference type="GO" id="GO:0001228">
    <property type="term" value="F:DNA-binding transcription activator activity, RNA polymerase II-specific"/>
    <property type="evidence" value="ECO:0007669"/>
    <property type="project" value="TreeGrafter"/>
</dbReference>
<dbReference type="Pfam" id="PF25416">
    <property type="entry name" value="GRHL1_C"/>
    <property type="match status" value="1"/>
</dbReference>
<dbReference type="GO" id="GO:0005634">
    <property type="term" value="C:nucleus"/>
    <property type="evidence" value="ECO:0007669"/>
    <property type="project" value="TreeGrafter"/>
</dbReference>
<dbReference type="InterPro" id="IPR029071">
    <property type="entry name" value="Ubiquitin-like_domsf"/>
</dbReference>
<reference evidence="2" key="1">
    <citation type="submission" date="2023-03" db="EMBL/GenBank/DDBJ databases">
        <authorList>
            <person name="Steffen K."/>
            <person name="Cardenas P."/>
        </authorList>
    </citation>
    <scope>NUCLEOTIDE SEQUENCE</scope>
</reference>
<dbReference type="GO" id="GO:0000978">
    <property type="term" value="F:RNA polymerase II cis-regulatory region sequence-specific DNA binding"/>
    <property type="evidence" value="ECO:0007669"/>
    <property type="project" value="TreeGrafter"/>
</dbReference>
<evidence type="ECO:0000313" key="3">
    <source>
        <dbReference type="Proteomes" id="UP001174909"/>
    </source>
</evidence>
<evidence type="ECO:0000259" key="1">
    <source>
        <dbReference type="Pfam" id="PF25416"/>
    </source>
</evidence>
<dbReference type="Proteomes" id="UP001174909">
    <property type="component" value="Unassembled WGS sequence"/>
</dbReference>
<dbReference type="InterPro" id="IPR040167">
    <property type="entry name" value="TF_CP2-like"/>
</dbReference>
<comment type="caution">
    <text evidence="2">The sequence shown here is derived from an EMBL/GenBank/DDBJ whole genome shotgun (WGS) entry which is preliminary data.</text>
</comment>
<name>A0AA35T078_GEOBA</name>
<proteinExistence type="predicted"/>
<protein>
    <submittedName>
        <fullName evidence="2">Grainyhead-like protein 1 homolog</fullName>
    </submittedName>
</protein>
<sequence length="242" mass="27174">STLFISPLPSPSLFPSFPTSLTLIFLPLLPLSFTPPSPRAGAPLDSDIPTSVFHPPTRETALTPTSTFGPKPFLFVPEQVRRPKHSFVPRKEGSPAPSFPVNHHDTSLFLASLKERETKRTIGNILSQAKEDLDHLEVGAPAKKAALVPDRPVITVYVRKEEEKVYNALLLDSLTVHDFKLQIARTYDVPPEMIKNVFKKTKKGLLVHFNAEMISRLEDESDFIIDLPFDNQKGVFDLHIRY</sequence>
<dbReference type="InterPro" id="IPR057520">
    <property type="entry name" value="GRHL1/CP2_C"/>
</dbReference>
<feature type="non-terminal residue" evidence="2">
    <location>
        <position position="242"/>
    </location>
</feature>
<organism evidence="2 3">
    <name type="scientific">Geodia barretti</name>
    <name type="common">Barrett's horny sponge</name>
    <dbReference type="NCBI Taxonomy" id="519541"/>
    <lineage>
        <taxon>Eukaryota</taxon>
        <taxon>Metazoa</taxon>
        <taxon>Porifera</taxon>
        <taxon>Demospongiae</taxon>
        <taxon>Heteroscleromorpha</taxon>
        <taxon>Tetractinellida</taxon>
        <taxon>Astrophorina</taxon>
        <taxon>Geodiidae</taxon>
        <taxon>Geodia</taxon>
    </lineage>
</organism>
<gene>
    <name evidence="2" type="ORF">GBAR_LOCUS21188</name>
</gene>
<accession>A0AA35T078</accession>
<dbReference type="SUPFAM" id="SSF54236">
    <property type="entry name" value="Ubiquitin-like"/>
    <property type="match status" value="1"/>
</dbReference>
<dbReference type="PANTHER" id="PTHR11037">
    <property type="entry name" value="TRANSCRIPTION FACTOR CP2"/>
    <property type="match status" value="1"/>
</dbReference>
<dbReference type="EMBL" id="CASHTH010002970">
    <property type="protein sequence ID" value="CAI8037941.1"/>
    <property type="molecule type" value="Genomic_DNA"/>
</dbReference>
<feature type="domain" description="GRHL1/CP2 C-terminal" evidence="1">
    <location>
        <begin position="152"/>
        <end position="233"/>
    </location>
</feature>
<dbReference type="PANTHER" id="PTHR11037:SF20">
    <property type="entry name" value="PROTEIN GRAINYHEAD"/>
    <property type="match status" value="1"/>
</dbReference>
<keyword evidence="3" id="KW-1185">Reference proteome</keyword>
<dbReference type="AlphaFoldDB" id="A0AA35T078"/>